<evidence type="ECO:0000313" key="2">
    <source>
        <dbReference type="Proteomes" id="UP000615446"/>
    </source>
</evidence>
<dbReference type="AlphaFoldDB" id="A0A8H3QS76"/>
<dbReference type="EMBL" id="BLAL01000189">
    <property type="protein sequence ID" value="GES89542.1"/>
    <property type="molecule type" value="Genomic_DNA"/>
</dbReference>
<proteinExistence type="predicted"/>
<evidence type="ECO:0000313" key="1">
    <source>
        <dbReference type="EMBL" id="GES89542.1"/>
    </source>
</evidence>
<comment type="caution">
    <text evidence="1">The sequence shown here is derived from an EMBL/GenBank/DDBJ whole genome shotgun (WGS) entry which is preliminary data.</text>
</comment>
<gene>
    <name evidence="1" type="ORF">RCL2_001643600</name>
</gene>
<organism evidence="1 2">
    <name type="scientific">Rhizophagus clarus</name>
    <dbReference type="NCBI Taxonomy" id="94130"/>
    <lineage>
        <taxon>Eukaryota</taxon>
        <taxon>Fungi</taxon>
        <taxon>Fungi incertae sedis</taxon>
        <taxon>Mucoromycota</taxon>
        <taxon>Glomeromycotina</taxon>
        <taxon>Glomeromycetes</taxon>
        <taxon>Glomerales</taxon>
        <taxon>Glomeraceae</taxon>
        <taxon>Rhizophagus</taxon>
    </lineage>
</organism>
<sequence>MSKSLQEVLLIYYISKKRVLIIGISEKVCVQIPTLKAIKKNFHHLRFSLVCRKGPIKSWGCTYRERNHLEIITEPEKAHSAFQCQNLKKHPWNTQFINSQLYDYMAHSLRKSKITEKIFDIQEFCV</sequence>
<reference evidence="1" key="1">
    <citation type="submission" date="2019-10" db="EMBL/GenBank/DDBJ databases">
        <title>Conservation and host-specific expression of non-tandemly repeated heterogenous ribosome RNA gene in arbuscular mycorrhizal fungi.</title>
        <authorList>
            <person name="Maeda T."/>
            <person name="Kobayashi Y."/>
            <person name="Nakagawa T."/>
            <person name="Ezawa T."/>
            <person name="Yamaguchi K."/>
            <person name="Bino T."/>
            <person name="Nishimoto Y."/>
            <person name="Shigenobu S."/>
            <person name="Kawaguchi M."/>
        </authorList>
    </citation>
    <scope>NUCLEOTIDE SEQUENCE</scope>
    <source>
        <strain evidence="1">HR1</strain>
    </source>
</reference>
<protein>
    <submittedName>
        <fullName evidence="1">Uncharacterized protein</fullName>
    </submittedName>
</protein>
<name>A0A8H3QS76_9GLOM</name>
<dbReference type="Proteomes" id="UP000615446">
    <property type="component" value="Unassembled WGS sequence"/>
</dbReference>
<accession>A0A8H3QS76</accession>